<dbReference type="GO" id="GO:0061809">
    <property type="term" value="F:NAD+ nucleosidase activity, cyclic ADP-ribose generating"/>
    <property type="evidence" value="ECO:0007669"/>
    <property type="project" value="UniProtKB-EC"/>
</dbReference>
<dbReference type="SUPFAM" id="SSF52200">
    <property type="entry name" value="Toll/Interleukin receptor TIR domain"/>
    <property type="match status" value="1"/>
</dbReference>
<dbReference type="PANTHER" id="PTHR46270:SF2">
    <property type="entry name" value="TIR DOMAIN-CONTAINING PROTEIN"/>
    <property type="match status" value="1"/>
</dbReference>
<evidence type="ECO:0000256" key="2">
    <source>
        <dbReference type="ARBA" id="ARBA00011982"/>
    </source>
</evidence>
<dbReference type="PANTHER" id="PTHR46270">
    <property type="entry name" value="ARMADILLO-TYPE FOLD-RELATED"/>
    <property type="match status" value="1"/>
</dbReference>
<feature type="repeat" description="ARM" evidence="7">
    <location>
        <begin position="220"/>
        <end position="275"/>
    </location>
</feature>
<keyword evidence="5" id="KW-0520">NAD</keyword>
<dbReference type="PROSITE" id="PS50105">
    <property type="entry name" value="SAM_DOMAIN"/>
    <property type="match status" value="1"/>
</dbReference>
<dbReference type="InterPro" id="IPR035897">
    <property type="entry name" value="Toll_tir_struct_dom_sf"/>
</dbReference>
<keyword evidence="4" id="KW-0391">Immunity</keyword>
<dbReference type="PROSITE" id="PS50176">
    <property type="entry name" value="ARM_REPEAT"/>
    <property type="match status" value="1"/>
</dbReference>
<accession>A0A7S0RZL4</accession>
<reference evidence="9" key="1">
    <citation type="submission" date="2021-01" db="EMBL/GenBank/DDBJ databases">
        <authorList>
            <person name="Corre E."/>
            <person name="Pelletier E."/>
            <person name="Niang G."/>
            <person name="Scheremetjew M."/>
            <person name="Finn R."/>
            <person name="Kale V."/>
            <person name="Holt S."/>
            <person name="Cochrane G."/>
            <person name="Meng A."/>
            <person name="Brown T."/>
            <person name="Cohen L."/>
        </authorList>
    </citation>
    <scope>NUCLEOTIDE SEQUENCE</scope>
    <source>
        <strain evidence="9">SAG 11-49</strain>
    </source>
</reference>
<dbReference type="Gene3D" id="1.10.150.50">
    <property type="entry name" value="Transcription Factor, Ets-1"/>
    <property type="match status" value="1"/>
</dbReference>
<evidence type="ECO:0000256" key="1">
    <source>
        <dbReference type="ARBA" id="ARBA00008291"/>
    </source>
</evidence>
<comment type="catalytic activity">
    <reaction evidence="6">
        <text>NAD(+) + H2O = ADP-D-ribose + nicotinamide + H(+)</text>
        <dbReference type="Rhea" id="RHEA:16301"/>
        <dbReference type="ChEBI" id="CHEBI:15377"/>
        <dbReference type="ChEBI" id="CHEBI:15378"/>
        <dbReference type="ChEBI" id="CHEBI:17154"/>
        <dbReference type="ChEBI" id="CHEBI:57540"/>
        <dbReference type="ChEBI" id="CHEBI:57967"/>
        <dbReference type="EC" id="3.2.2.6"/>
    </reaction>
    <physiologicalReaction direction="left-to-right" evidence="6">
        <dbReference type="Rhea" id="RHEA:16302"/>
    </physiologicalReaction>
</comment>
<dbReference type="InterPro" id="IPR011989">
    <property type="entry name" value="ARM-like"/>
</dbReference>
<evidence type="ECO:0000313" key="9">
    <source>
        <dbReference type="EMBL" id="CAD8690410.1"/>
    </source>
</evidence>
<name>A0A7S0RZL4_9CHLO</name>
<dbReference type="EMBL" id="HBFB01026901">
    <property type="protein sequence ID" value="CAD8690410.1"/>
    <property type="molecule type" value="Transcribed_RNA"/>
</dbReference>
<dbReference type="GO" id="GO:0007165">
    <property type="term" value="P:signal transduction"/>
    <property type="evidence" value="ECO:0007669"/>
    <property type="project" value="InterPro"/>
</dbReference>
<sequence>MLSSKTLRKLSSFKNSPSVVPLRSAPKPLKRQRIVAVANNLASGNGHVDKSLLLNNLATRSVAARVVASPDIAAAPGAEDIEKHLSTLASYWADGSLNASLEPNAVASTRVIHQVVQHAVNTKSPGLRGLQTAVISGSAGVQPLITLALHGHPTAYEALQILCYRNSVTCQQIAAAGIVEKMAIQLPRTKDAELQCAMLFLLTGLAAFSDATHEHIISSGMVPTLVSLCRTDEQNEAKVEVGHRVGTGSQTRAAAVLRNLAHNTKNHGLLINAGAVDVLADIMRHEKDPASRINAAVAVACLVGHEEGNPRLQLDESLVVEMLQVLDAACQGSMRHGIFWTVWKLCQGLASLTVNDRNKELIAANSGIEILGEVLFGKHHNNEAAHRFALSALWNLAFTEKSRKVIISTPGLVEAIRNILATTESSRTKEVAKGALWTLGLEQDVKSLHEGTGRMGASIVGGGDEDGLEDEERESTQHVMLSYEWGCQQSVMLIKTELQKAGYRTWMDIDKMSGSTLEAMARAVEESAVVLVCVSKRYKESQACRTEAEYAFQQRKKIIPVLMERDYKPSGWLGALMGTRLYFSMSDPRQIPAKMPGLIKELGDAGRLAGSSQGNASGGGALGAVSSLNIKLSSDRPESWTHAEVEDWLKRIKCSEFVGSFREKDMDGVALSGLYRMSADAKFIHETLASEFHMVTLGQRLRVIEELHRLFS</sequence>
<organism evidence="9">
    <name type="scientific">Chlamydomonas leiostraca</name>
    <dbReference type="NCBI Taxonomy" id="1034604"/>
    <lineage>
        <taxon>Eukaryota</taxon>
        <taxon>Viridiplantae</taxon>
        <taxon>Chlorophyta</taxon>
        <taxon>core chlorophytes</taxon>
        <taxon>Chlorophyceae</taxon>
        <taxon>CS clade</taxon>
        <taxon>Chlamydomonadales</taxon>
        <taxon>Chlamydomonadaceae</taxon>
        <taxon>Chlamydomonas</taxon>
    </lineage>
</organism>
<dbReference type="InterPro" id="IPR001660">
    <property type="entry name" value="SAM"/>
</dbReference>
<evidence type="ECO:0000256" key="4">
    <source>
        <dbReference type="ARBA" id="ARBA00022859"/>
    </source>
</evidence>
<dbReference type="AlphaFoldDB" id="A0A7S0RZL4"/>
<dbReference type="InterPro" id="IPR013761">
    <property type="entry name" value="SAM/pointed_sf"/>
</dbReference>
<evidence type="ECO:0000259" key="8">
    <source>
        <dbReference type="PROSITE" id="PS50105"/>
    </source>
</evidence>
<dbReference type="InterPro" id="IPR000157">
    <property type="entry name" value="TIR_dom"/>
</dbReference>
<dbReference type="InterPro" id="IPR016024">
    <property type="entry name" value="ARM-type_fold"/>
</dbReference>
<dbReference type="SMART" id="SM00185">
    <property type="entry name" value="ARM"/>
    <property type="match status" value="4"/>
</dbReference>
<dbReference type="EC" id="3.2.2.6" evidence="2"/>
<dbReference type="GO" id="GO:0045087">
    <property type="term" value="P:innate immune response"/>
    <property type="evidence" value="ECO:0007669"/>
    <property type="project" value="UniProtKB-KW"/>
</dbReference>
<protein>
    <recommendedName>
        <fullName evidence="2">ADP-ribosyl cyclase/cyclic ADP-ribose hydrolase</fullName>
        <ecNumber evidence="2">3.2.2.6</ecNumber>
    </recommendedName>
</protein>
<evidence type="ECO:0000256" key="6">
    <source>
        <dbReference type="ARBA" id="ARBA00047304"/>
    </source>
</evidence>
<feature type="domain" description="SAM" evidence="8">
    <location>
        <begin position="640"/>
        <end position="712"/>
    </location>
</feature>
<dbReference type="Pfam" id="PF07647">
    <property type="entry name" value="SAM_2"/>
    <property type="match status" value="1"/>
</dbReference>
<keyword evidence="3" id="KW-0399">Innate immunity</keyword>
<dbReference type="SUPFAM" id="SSF48371">
    <property type="entry name" value="ARM repeat"/>
    <property type="match status" value="1"/>
</dbReference>
<gene>
    <name evidence="9" type="ORF">CLEI1391_LOCUS15019</name>
</gene>
<dbReference type="InterPro" id="IPR000225">
    <property type="entry name" value="Armadillo"/>
</dbReference>
<dbReference type="Gene3D" id="1.25.10.10">
    <property type="entry name" value="Leucine-rich Repeat Variant"/>
    <property type="match status" value="3"/>
</dbReference>
<dbReference type="SUPFAM" id="SSF47769">
    <property type="entry name" value="SAM/Pointed domain"/>
    <property type="match status" value="1"/>
</dbReference>
<comment type="similarity">
    <text evidence="1">Belongs to the SARM1 family.</text>
</comment>
<evidence type="ECO:0000256" key="3">
    <source>
        <dbReference type="ARBA" id="ARBA00022588"/>
    </source>
</evidence>
<evidence type="ECO:0000256" key="5">
    <source>
        <dbReference type="ARBA" id="ARBA00023027"/>
    </source>
</evidence>
<dbReference type="Pfam" id="PF13676">
    <property type="entry name" value="TIR_2"/>
    <property type="match status" value="1"/>
</dbReference>
<evidence type="ECO:0000256" key="7">
    <source>
        <dbReference type="PROSITE-ProRule" id="PRU00259"/>
    </source>
</evidence>
<dbReference type="Gene3D" id="3.40.50.10140">
    <property type="entry name" value="Toll/interleukin-1 receptor homology (TIR) domain"/>
    <property type="match status" value="1"/>
</dbReference>
<proteinExistence type="inferred from homology"/>